<reference evidence="11" key="2">
    <citation type="submission" date="2025-08" db="UniProtKB">
        <authorList>
            <consortium name="Ensembl"/>
        </authorList>
    </citation>
    <scope>IDENTIFICATION</scope>
</reference>
<organism evidence="11 12">
    <name type="scientific">Catharus ustulatus</name>
    <name type="common">Russet-backed thrush</name>
    <name type="synonym">Hylocichla ustulatus</name>
    <dbReference type="NCBI Taxonomy" id="91951"/>
    <lineage>
        <taxon>Eukaryota</taxon>
        <taxon>Metazoa</taxon>
        <taxon>Chordata</taxon>
        <taxon>Craniata</taxon>
        <taxon>Vertebrata</taxon>
        <taxon>Euteleostomi</taxon>
        <taxon>Archelosauria</taxon>
        <taxon>Archosauria</taxon>
        <taxon>Dinosauria</taxon>
        <taxon>Saurischia</taxon>
        <taxon>Theropoda</taxon>
        <taxon>Coelurosauria</taxon>
        <taxon>Aves</taxon>
        <taxon>Neognathae</taxon>
        <taxon>Neoaves</taxon>
        <taxon>Telluraves</taxon>
        <taxon>Australaves</taxon>
        <taxon>Passeriformes</taxon>
        <taxon>Turdidae</taxon>
        <taxon>Catharus</taxon>
    </lineage>
</organism>
<dbReference type="PROSITE" id="PS00108">
    <property type="entry name" value="PROTEIN_KINASE_ST"/>
    <property type="match status" value="1"/>
</dbReference>
<dbReference type="Gene3D" id="1.10.510.10">
    <property type="entry name" value="Transferase(Phosphotransferase) domain 1"/>
    <property type="match status" value="2"/>
</dbReference>
<dbReference type="GO" id="GO:0004674">
    <property type="term" value="F:protein serine/threonine kinase activity"/>
    <property type="evidence" value="ECO:0007669"/>
    <property type="project" value="UniProtKB-KW"/>
</dbReference>
<dbReference type="GO" id="GO:0005524">
    <property type="term" value="F:ATP binding"/>
    <property type="evidence" value="ECO:0007669"/>
    <property type="project" value="UniProtKB-KW"/>
</dbReference>
<comment type="catalytic activity">
    <reaction evidence="9">
        <text>L-seryl-[protein] + ATP = O-phospho-L-seryl-[protein] + ADP + H(+)</text>
        <dbReference type="Rhea" id="RHEA:17989"/>
        <dbReference type="Rhea" id="RHEA-COMP:9863"/>
        <dbReference type="Rhea" id="RHEA-COMP:11604"/>
        <dbReference type="ChEBI" id="CHEBI:15378"/>
        <dbReference type="ChEBI" id="CHEBI:29999"/>
        <dbReference type="ChEBI" id="CHEBI:30616"/>
        <dbReference type="ChEBI" id="CHEBI:83421"/>
        <dbReference type="ChEBI" id="CHEBI:456216"/>
        <dbReference type="EC" id="2.7.11.1"/>
    </reaction>
</comment>
<dbReference type="EC" id="2.7.11.1" evidence="2"/>
<dbReference type="GO" id="GO:0007346">
    <property type="term" value="P:regulation of mitotic cell cycle"/>
    <property type="evidence" value="ECO:0007669"/>
    <property type="project" value="TreeGrafter"/>
</dbReference>
<dbReference type="SMART" id="SM00220">
    <property type="entry name" value="S_TKc"/>
    <property type="match status" value="1"/>
</dbReference>
<evidence type="ECO:0000256" key="8">
    <source>
        <dbReference type="ARBA" id="ARBA00047899"/>
    </source>
</evidence>
<keyword evidence="7" id="KW-0067">ATP-binding</keyword>
<evidence type="ECO:0000256" key="1">
    <source>
        <dbReference type="ARBA" id="ARBA00005505"/>
    </source>
</evidence>
<proteinExistence type="inferred from homology"/>
<sequence>MACRWPSNAWPGRASCSGTSWCVSGASGTERAGAGRDKAGAWAVAGGGWRGERAWAQRSSRGMAGLAVPETGGGAGQGAPPKHEAQAARRLPGVGHWVMPGREGAAQPQGSIRPAGGIVFSSQPDGTRVPMEVVLMEKVGSGCHYVIQLLDWFELPDSFLLVMERPEASRDLLQLLLEHEVLSEEMARWLFRQVLEAVRHCTACGVLHRDIKPQNLLVNPESGDLKLIDFGCGTFLQERPYTQFAGEPRARALLPVPGTARPHSLLRCGARPSAGCRAFGTGQMPCPEPALASCLGEVGVACGGSRGCRLGPFLSQEAGARLCKAAAAPGQHRLSPLGTHVYSPPEWIACGCYYGHSATIWSLGVLLYVMVCGNLPFCKDHDIVSGQLFFGHQVSPGWYPASRRQALAGDGSVQPSFAQCGTRG</sequence>
<evidence type="ECO:0000256" key="2">
    <source>
        <dbReference type="ARBA" id="ARBA00012513"/>
    </source>
</evidence>
<evidence type="ECO:0000256" key="4">
    <source>
        <dbReference type="ARBA" id="ARBA00022679"/>
    </source>
</evidence>
<evidence type="ECO:0000259" key="10">
    <source>
        <dbReference type="PROSITE" id="PS50011"/>
    </source>
</evidence>
<dbReference type="GO" id="GO:0043066">
    <property type="term" value="P:negative regulation of apoptotic process"/>
    <property type="evidence" value="ECO:0007669"/>
    <property type="project" value="TreeGrafter"/>
</dbReference>
<name>A0A8C3U070_CATUS</name>
<reference evidence="11" key="3">
    <citation type="submission" date="2025-09" db="UniProtKB">
        <authorList>
            <consortium name="Ensembl"/>
        </authorList>
    </citation>
    <scope>IDENTIFICATION</scope>
</reference>
<accession>A0A8C3U070</accession>
<dbReference type="InterPro" id="IPR011009">
    <property type="entry name" value="Kinase-like_dom_sf"/>
</dbReference>
<dbReference type="SUPFAM" id="SSF56112">
    <property type="entry name" value="Protein kinase-like (PK-like)"/>
    <property type="match status" value="1"/>
</dbReference>
<dbReference type="InterPro" id="IPR008271">
    <property type="entry name" value="Ser/Thr_kinase_AS"/>
</dbReference>
<dbReference type="Ensembl" id="ENSCUST00005007640.1">
    <property type="protein sequence ID" value="ENSCUSP00005007358.1"/>
    <property type="gene ID" value="ENSCUSG00005004584.1"/>
</dbReference>
<keyword evidence="5" id="KW-0547">Nucleotide-binding</keyword>
<evidence type="ECO:0000256" key="5">
    <source>
        <dbReference type="ARBA" id="ARBA00022741"/>
    </source>
</evidence>
<evidence type="ECO:0000256" key="9">
    <source>
        <dbReference type="ARBA" id="ARBA00048679"/>
    </source>
</evidence>
<evidence type="ECO:0000256" key="7">
    <source>
        <dbReference type="ARBA" id="ARBA00022840"/>
    </source>
</evidence>
<keyword evidence="4" id="KW-0808">Transferase</keyword>
<dbReference type="InterPro" id="IPR000719">
    <property type="entry name" value="Prot_kinase_dom"/>
</dbReference>
<dbReference type="PROSITE" id="PS50011">
    <property type="entry name" value="PROTEIN_KINASE_DOM"/>
    <property type="match status" value="1"/>
</dbReference>
<dbReference type="Pfam" id="PF00069">
    <property type="entry name" value="Pkinase"/>
    <property type="match status" value="2"/>
</dbReference>
<reference evidence="11" key="1">
    <citation type="submission" date="2020-10" db="EMBL/GenBank/DDBJ databases">
        <title>Catharus ustulatus (Swainson's thrush) genome, bCatUst1, primary haplotype v2.</title>
        <authorList>
            <person name="Delmore K."/>
            <person name="Vafadar M."/>
            <person name="Formenti G."/>
            <person name="Chow W."/>
            <person name="Pelan S."/>
            <person name="Howe K."/>
            <person name="Rhie A."/>
            <person name="Mountcastle J."/>
            <person name="Haase B."/>
            <person name="Fedrigo O."/>
            <person name="Jarvis E.D."/>
        </authorList>
    </citation>
    <scope>NUCLEOTIDE SEQUENCE [LARGE SCALE GENOMIC DNA]</scope>
</reference>
<feature type="domain" description="Protein kinase" evidence="10">
    <location>
        <begin position="39"/>
        <end position="424"/>
    </location>
</feature>
<evidence type="ECO:0000256" key="3">
    <source>
        <dbReference type="ARBA" id="ARBA00022527"/>
    </source>
</evidence>
<dbReference type="Proteomes" id="UP000694563">
    <property type="component" value="Chromosome 6"/>
</dbReference>
<dbReference type="InterPro" id="IPR051138">
    <property type="entry name" value="PIM_Ser/Thr_kinase"/>
</dbReference>
<keyword evidence="3" id="KW-0723">Serine/threonine-protein kinase</keyword>
<evidence type="ECO:0000256" key="6">
    <source>
        <dbReference type="ARBA" id="ARBA00022777"/>
    </source>
</evidence>
<dbReference type="GO" id="GO:0005737">
    <property type="term" value="C:cytoplasm"/>
    <property type="evidence" value="ECO:0007669"/>
    <property type="project" value="TreeGrafter"/>
</dbReference>
<comment type="similarity">
    <text evidence="1">Belongs to the protein kinase superfamily. CAMK Ser/Thr protein kinase family. PIM subfamily.</text>
</comment>
<evidence type="ECO:0000313" key="12">
    <source>
        <dbReference type="Proteomes" id="UP000694563"/>
    </source>
</evidence>
<dbReference type="PANTHER" id="PTHR22984">
    <property type="entry name" value="SERINE/THREONINE-PROTEIN KINASE PIM"/>
    <property type="match status" value="1"/>
</dbReference>
<keyword evidence="6" id="KW-0418">Kinase</keyword>
<dbReference type="AlphaFoldDB" id="A0A8C3U070"/>
<comment type="catalytic activity">
    <reaction evidence="8">
        <text>L-threonyl-[protein] + ATP = O-phospho-L-threonyl-[protein] + ADP + H(+)</text>
        <dbReference type="Rhea" id="RHEA:46608"/>
        <dbReference type="Rhea" id="RHEA-COMP:11060"/>
        <dbReference type="Rhea" id="RHEA-COMP:11605"/>
        <dbReference type="ChEBI" id="CHEBI:15378"/>
        <dbReference type="ChEBI" id="CHEBI:30013"/>
        <dbReference type="ChEBI" id="CHEBI:30616"/>
        <dbReference type="ChEBI" id="CHEBI:61977"/>
        <dbReference type="ChEBI" id="CHEBI:456216"/>
        <dbReference type="EC" id="2.7.11.1"/>
    </reaction>
</comment>
<evidence type="ECO:0000313" key="11">
    <source>
        <dbReference type="Ensembl" id="ENSCUSP00005007358.1"/>
    </source>
</evidence>
<keyword evidence="12" id="KW-1185">Reference proteome</keyword>
<dbReference type="Gene3D" id="3.30.200.20">
    <property type="entry name" value="Phosphorylase Kinase, domain 1"/>
    <property type="match status" value="1"/>
</dbReference>
<dbReference type="PANTHER" id="PTHR22984:SF11">
    <property type="entry name" value="AURORA KINASE-RELATED"/>
    <property type="match status" value="1"/>
</dbReference>
<protein>
    <recommendedName>
        <fullName evidence="2">non-specific serine/threonine protein kinase</fullName>
        <ecNumber evidence="2">2.7.11.1</ecNumber>
    </recommendedName>
</protein>